<dbReference type="Gene3D" id="3.40.50.360">
    <property type="match status" value="1"/>
</dbReference>
<organism evidence="4 5">
    <name type="scientific">Treponema primitia (strain ATCC BAA-887 / DSM 12427 / ZAS-2)</name>
    <dbReference type="NCBI Taxonomy" id="545694"/>
    <lineage>
        <taxon>Bacteria</taxon>
        <taxon>Pseudomonadati</taxon>
        <taxon>Spirochaetota</taxon>
        <taxon>Spirochaetia</taxon>
        <taxon>Spirochaetales</taxon>
        <taxon>Treponemataceae</taxon>
        <taxon>Treponema</taxon>
    </lineage>
</organism>
<dbReference type="PANTHER" id="PTHR43278">
    <property type="entry name" value="NAD(P)H-DEPENDENT FMN-CONTAINING OXIDOREDUCTASE YWQN-RELATED"/>
    <property type="match status" value="1"/>
</dbReference>
<dbReference type="Proteomes" id="UP000009223">
    <property type="component" value="Chromosome"/>
</dbReference>
<dbReference type="PANTHER" id="PTHR43278:SF1">
    <property type="entry name" value="IRON-SULFUR FLAVOPROTEIN MJ1083"/>
    <property type="match status" value="1"/>
</dbReference>
<keyword evidence="2" id="KW-0288">FMN</keyword>
<reference evidence="5" key="1">
    <citation type="submission" date="2009-12" db="EMBL/GenBank/DDBJ databases">
        <title>Complete sequence of Treponema primitia strain ZAS-2.</title>
        <authorList>
            <person name="Tetu S.G."/>
            <person name="Matson E."/>
            <person name="Ren Q."/>
            <person name="Seshadri R."/>
            <person name="Elbourne L."/>
            <person name="Hassan K.A."/>
            <person name="Durkin A."/>
            <person name="Radune D."/>
            <person name="Mohamoud Y."/>
            <person name="Shay R."/>
            <person name="Jin S."/>
            <person name="Zhang X."/>
            <person name="Lucey K."/>
            <person name="Ballor N.R."/>
            <person name="Ottesen E."/>
            <person name="Rosenthal R."/>
            <person name="Allen A."/>
            <person name="Leadbetter J.R."/>
            <person name="Paulsen I.T."/>
        </authorList>
    </citation>
    <scope>NUCLEOTIDE SEQUENCE [LARGE SCALE GENOMIC DNA]</scope>
    <source>
        <strain evidence="5">ATCC BAA-887 / DSM 12427 / ZAS-2</strain>
    </source>
</reference>
<keyword evidence="1" id="KW-0285">Flavoprotein</keyword>
<dbReference type="InterPro" id="IPR029039">
    <property type="entry name" value="Flavoprotein-like_sf"/>
</dbReference>
<dbReference type="OrthoDB" id="9805976at2"/>
<dbReference type="STRING" id="545694.TREPR_3709"/>
<dbReference type="EMBL" id="CP001843">
    <property type="protein sequence ID" value="AEF84524.1"/>
    <property type="molecule type" value="Genomic_DNA"/>
</dbReference>
<accession>F5YQD0</accession>
<dbReference type="eggNOG" id="COG0655">
    <property type="taxonomic scope" value="Bacteria"/>
</dbReference>
<evidence type="ECO:0000313" key="5">
    <source>
        <dbReference type="Proteomes" id="UP000009223"/>
    </source>
</evidence>
<evidence type="ECO:0000256" key="2">
    <source>
        <dbReference type="ARBA" id="ARBA00022643"/>
    </source>
</evidence>
<keyword evidence="5" id="KW-1185">Reference proteome</keyword>
<sequence>MNYLIISGNPKGGGLCQDVTEEALRGAKDGGASAGTLLVEKLERCHVCGEGWGSCREQHKCAFEKDGFGAAQDTVRKADQLCFITPVYWGEMAESLKSFFDRLRRCEFGQNGVLSGKQILLVASPGGSGNGALSCLEQMDRFCRHTGAVIFDYIGINRWNNDYKKKAVYSAARAMTEGRKAGTTL</sequence>
<dbReference type="InterPro" id="IPR051796">
    <property type="entry name" value="ISF_SsuE-like"/>
</dbReference>
<dbReference type="AlphaFoldDB" id="F5YQD0"/>
<dbReference type="InterPro" id="IPR005025">
    <property type="entry name" value="FMN_Rdtase-like_dom"/>
</dbReference>
<dbReference type="KEGG" id="tpi:TREPR_3709"/>
<feature type="domain" description="NADPH-dependent FMN reductase-like" evidence="3">
    <location>
        <begin position="1"/>
        <end position="150"/>
    </location>
</feature>
<dbReference type="RefSeq" id="WP_015706618.1">
    <property type="nucleotide sequence ID" value="NC_015578.1"/>
</dbReference>
<reference evidence="4 5" key="2">
    <citation type="journal article" date="2011" name="ISME J.">
        <title>RNA-seq reveals cooperative metabolic interactions between two termite-gut spirochete species in co-culture.</title>
        <authorList>
            <person name="Rosenthal A.Z."/>
            <person name="Matson E.G."/>
            <person name="Eldar A."/>
            <person name="Leadbetter J.R."/>
        </authorList>
    </citation>
    <scope>NUCLEOTIDE SEQUENCE [LARGE SCALE GENOMIC DNA]</scope>
    <source>
        <strain evidence="5">ATCC BAA-887 / DSM 12427 / ZAS-2</strain>
    </source>
</reference>
<dbReference type="SUPFAM" id="SSF52218">
    <property type="entry name" value="Flavoproteins"/>
    <property type="match status" value="1"/>
</dbReference>
<dbReference type="GO" id="GO:0016491">
    <property type="term" value="F:oxidoreductase activity"/>
    <property type="evidence" value="ECO:0007669"/>
    <property type="project" value="InterPro"/>
</dbReference>
<gene>
    <name evidence="4" type="ordered locus">TREPR_3709</name>
</gene>
<protein>
    <submittedName>
        <fullName evidence="4">Iron-sulfur flavoprotein</fullName>
    </submittedName>
</protein>
<dbReference type="HOGENOM" id="CLU_050993_6_0_12"/>
<name>F5YQD0_TREPZ</name>
<evidence type="ECO:0000313" key="4">
    <source>
        <dbReference type="EMBL" id="AEF84524.1"/>
    </source>
</evidence>
<proteinExistence type="predicted"/>
<dbReference type="Pfam" id="PF03358">
    <property type="entry name" value="FMN_red"/>
    <property type="match status" value="1"/>
</dbReference>
<evidence type="ECO:0000256" key="1">
    <source>
        <dbReference type="ARBA" id="ARBA00022630"/>
    </source>
</evidence>
<evidence type="ECO:0000259" key="3">
    <source>
        <dbReference type="Pfam" id="PF03358"/>
    </source>
</evidence>